<dbReference type="EMBL" id="JAGVWD010000019">
    <property type="protein sequence ID" value="MBS3057267.1"/>
    <property type="molecule type" value="Genomic_DNA"/>
</dbReference>
<accession>A0A8T4KT51</accession>
<proteinExistence type="predicted"/>
<sequence>MRKVCVSTACWWGLDRNLNRVISTIAKQKIDGVELCFVYLKELLSCKLSRKSIDYLKGLEFNTIHAPMKHHYTNSTRTKNIISKIAKLYDAIDAKFVIIHPWLVKSYKHIDASGMNVCMENGPNKANRGLHYARDLKLLDAHA</sequence>
<gene>
    <name evidence="1" type="ORF">J4415_01410</name>
</gene>
<feature type="non-terminal residue" evidence="1">
    <location>
        <position position="143"/>
    </location>
</feature>
<comment type="caution">
    <text evidence="1">The sequence shown here is derived from an EMBL/GenBank/DDBJ whole genome shotgun (WGS) entry which is preliminary data.</text>
</comment>
<evidence type="ECO:0000313" key="1">
    <source>
        <dbReference type="EMBL" id="MBS3057267.1"/>
    </source>
</evidence>
<reference evidence="1" key="1">
    <citation type="submission" date="2021-03" db="EMBL/GenBank/DDBJ databases">
        <authorList>
            <person name="Jaffe A."/>
        </authorList>
    </citation>
    <scope>NUCLEOTIDE SEQUENCE</scope>
    <source>
        <strain evidence="1">RIFCSPHIGHO2_01_FULL_AR10_44_11</strain>
    </source>
</reference>
<protein>
    <submittedName>
        <fullName evidence="1">Uncharacterized protein</fullName>
    </submittedName>
</protein>
<dbReference type="AlphaFoldDB" id="A0A8T4KT51"/>
<dbReference type="Gene3D" id="3.20.20.150">
    <property type="entry name" value="Divalent-metal-dependent TIM barrel enzymes"/>
    <property type="match status" value="1"/>
</dbReference>
<reference evidence="1" key="2">
    <citation type="submission" date="2021-05" db="EMBL/GenBank/DDBJ databases">
        <title>Protein family content uncovers lineage relationships and bacterial pathway maintenance mechanisms in DPANN archaea.</title>
        <authorList>
            <person name="Castelle C.J."/>
            <person name="Meheust R."/>
            <person name="Jaffe A.L."/>
            <person name="Seitz K."/>
            <person name="Gong X."/>
            <person name="Baker B.J."/>
            <person name="Banfield J.F."/>
        </authorList>
    </citation>
    <scope>NUCLEOTIDE SEQUENCE</scope>
    <source>
        <strain evidence="1">RIFCSPHIGHO2_01_FULL_AR10_44_11</strain>
    </source>
</reference>
<dbReference type="Proteomes" id="UP000677687">
    <property type="component" value="Unassembled WGS sequence"/>
</dbReference>
<organism evidence="1 2">
    <name type="scientific">Candidatus Iainarchaeum sp</name>
    <dbReference type="NCBI Taxonomy" id="3101447"/>
    <lineage>
        <taxon>Archaea</taxon>
        <taxon>Candidatus Iainarchaeota</taxon>
        <taxon>Candidatus Iainarchaeia</taxon>
        <taxon>Candidatus Iainarchaeales</taxon>
        <taxon>Candidatus Iainarchaeaceae</taxon>
        <taxon>Candidatus Iainarchaeum</taxon>
    </lineage>
</organism>
<evidence type="ECO:0000313" key="2">
    <source>
        <dbReference type="Proteomes" id="UP000677687"/>
    </source>
</evidence>
<name>A0A8T4KT51_9ARCH</name>